<accession>A0A1I1QQK4</accession>
<dbReference type="OrthoDB" id="9775096at2"/>
<dbReference type="GO" id="GO:0008800">
    <property type="term" value="F:beta-lactamase activity"/>
    <property type="evidence" value="ECO:0007669"/>
    <property type="project" value="InterPro"/>
</dbReference>
<keyword evidence="3" id="KW-1185">Reference proteome</keyword>
<dbReference type="Pfam" id="PF13354">
    <property type="entry name" value="Beta-lactamase2"/>
    <property type="match status" value="1"/>
</dbReference>
<dbReference type="EMBL" id="FOMG01000026">
    <property type="protein sequence ID" value="SFD24329.1"/>
    <property type="molecule type" value="Genomic_DNA"/>
</dbReference>
<dbReference type="PANTHER" id="PTHR35333">
    <property type="entry name" value="BETA-LACTAMASE"/>
    <property type="match status" value="1"/>
</dbReference>
<dbReference type="AlphaFoldDB" id="A0A1I1QQK4"/>
<dbReference type="InterPro" id="IPR012338">
    <property type="entry name" value="Beta-lactam/transpept-like"/>
</dbReference>
<evidence type="ECO:0000259" key="1">
    <source>
        <dbReference type="Pfam" id="PF13354"/>
    </source>
</evidence>
<dbReference type="STRING" id="119641.SAMN05421842_12650"/>
<dbReference type="GO" id="GO:0030655">
    <property type="term" value="P:beta-lactam antibiotic catabolic process"/>
    <property type="evidence" value="ECO:0007669"/>
    <property type="project" value="InterPro"/>
</dbReference>
<organism evidence="2 3">
    <name type="scientific">Clostridium uliginosum</name>
    <dbReference type="NCBI Taxonomy" id="119641"/>
    <lineage>
        <taxon>Bacteria</taxon>
        <taxon>Bacillati</taxon>
        <taxon>Bacillota</taxon>
        <taxon>Clostridia</taxon>
        <taxon>Eubacteriales</taxon>
        <taxon>Clostridiaceae</taxon>
        <taxon>Clostridium</taxon>
    </lineage>
</organism>
<dbReference type="Proteomes" id="UP000199263">
    <property type="component" value="Unassembled WGS sequence"/>
</dbReference>
<proteinExistence type="predicted"/>
<dbReference type="GO" id="GO:0046677">
    <property type="term" value="P:response to antibiotic"/>
    <property type="evidence" value="ECO:0007669"/>
    <property type="project" value="InterPro"/>
</dbReference>
<dbReference type="InterPro" id="IPR045155">
    <property type="entry name" value="Beta-lactam_cat"/>
</dbReference>
<dbReference type="RefSeq" id="WP_090093333.1">
    <property type="nucleotide sequence ID" value="NZ_FOMG01000026.1"/>
</dbReference>
<dbReference type="InterPro" id="IPR000871">
    <property type="entry name" value="Beta-lactam_class-A"/>
</dbReference>
<feature type="domain" description="Beta-lactamase class A catalytic" evidence="1">
    <location>
        <begin position="122"/>
        <end position="318"/>
    </location>
</feature>
<protein>
    <submittedName>
        <fullName evidence="2">Beta-lactamase class A</fullName>
    </submittedName>
</protein>
<name>A0A1I1QQK4_9CLOT</name>
<sequence length="346" mass="40061">MRITKKHFLIILILFFCLLTLLIYTFRSNSELKSIKSDNTTKLYNNVYENSRDDAASTIINTQALKKYLIPKKLNTGISLDKDLLNLDLTNEFKLSILHNNKYNLEDRISLYLGTDKENVGLIYYDLNSDEYINFNEDDIFVAASTYKVSLNVLTYERAKENKNLLNTTIKYEDKYYEEGTGVLQNLTDIPNMKIQDLLDLSIINSDNIATNMVGSYFGGHAQARKEVWNMFDVPISYSDNVTTPNAEFKILKHIYDNKDDINYAHLIKVLQSTDCHSRIDKYLPYDIVAHKVGSSNEYIHDIGLVLDKNPYILIIYTKDLDNPEEKIAQISKAIYEYQITEKEQT</sequence>
<evidence type="ECO:0000313" key="2">
    <source>
        <dbReference type="EMBL" id="SFD24329.1"/>
    </source>
</evidence>
<dbReference type="Gene3D" id="3.40.710.10">
    <property type="entry name" value="DD-peptidase/beta-lactamase superfamily"/>
    <property type="match status" value="1"/>
</dbReference>
<evidence type="ECO:0000313" key="3">
    <source>
        <dbReference type="Proteomes" id="UP000199263"/>
    </source>
</evidence>
<dbReference type="SUPFAM" id="SSF56601">
    <property type="entry name" value="beta-lactamase/transpeptidase-like"/>
    <property type="match status" value="1"/>
</dbReference>
<gene>
    <name evidence="2" type="ORF">SAMN05421842_12650</name>
</gene>
<dbReference type="PANTHER" id="PTHR35333:SF3">
    <property type="entry name" value="BETA-LACTAMASE-TYPE TRANSPEPTIDASE FOLD CONTAINING PROTEIN"/>
    <property type="match status" value="1"/>
</dbReference>
<reference evidence="2 3" key="1">
    <citation type="submission" date="2016-10" db="EMBL/GenBank/DDBJ databases">
        <authorList>
            <person name="de Groot N.N."/>
        </authorList>
    </citation>
    <scope>NUCLEOTIDE SEQUENCE [LARGE SCALE GENOMIC DNA]</scope>
    <source>
        <strain evidence="2 3">DSM 12992</strain>
    </source>
</reference>